<proteinExistence type="inferred from homology"/>
<feature type="active site" description="Nucleophile" evidence="3">
    <location>
        <position position="273"/>
    </location>
</feature>
<sequence length="668" mass="73067">MSIRLYRSVLVVITCLLCSTGFAGEQPYRFGLGKADVTGEAAEVGMMGYSSTDQKTAGIHTRQWSRAFIIEDAATGKRLVYVNTDLGMIFQAVQQGVLRKLEKKYPGVYNENNVMLAATHTHSGPGGFSHYTIYDLSVLGFQEKTFNVIVDGIVRSIDQAHRQMQPGRLFYAKGDLTNASKNRSLLSHQRNPDVAGYIDGIDPEMTVLKFVDQQGELAGVISWFPVHGTSMTNNNHLISSDNKGYASYHWEHDISKKPGFIAAFAQTNAGNLSPNLNLRPGSGPTEDEFANTKEIGLRQFNKAYELVTGPTEEVTGGLDNRFQFVDFHGLTVRPDYTDGTPKTLCIAALGSSLAAGSTEDGPGPLGISESNNPLLSFLGGLLTGAPSKELKKCQAEKQILADTGNKKPFPWTPNVLPIQMFRIGQLAVLGAPAEFTVMSGVRIRRAVQAIVAPMGINHVIFNGYANAYSSYVTTREEYGAQEYEGGSTIFGPWTQAAYQQLFTDMASAMRDHQPVASTAQPPDLSCCLLNFQTGVVTDAPYIGTSFGDVLQQPEKIYHRGQTVTVAFVTGHPKNNLHTEDTFLSVYYTSADPAREKAAIRVATDNDWETKYRWERVGVSASKATISWDIPQDAKPGYYYISHGGDQKNVWGTISAFTGTTRKFEVVAD</sequence>
<dbReference type="EMBL" id="WHUV01000002">
    <property type="protein sequence ID" value="MQA54270.1"/>
    <property type="molecule type" value="Genomic_DNA"/>
</dbReference>
<gene>
    <name evidence="9" type="ORF">GDH07_13220</name>
</gene>
<dbReference type="InterPro" id="IPR006823">
    <property type="entry name" value="Ceramidase_alk"/>
</dbReference>
<dbReference type="Gene3D" id="2.60.40.2300">
    <property type="entry name" value="Neutral/alkaline non-lysosomal ceramidase, C-terminal domain"/>
    <property type="match status" value="1"/>
</dbReference>
<feature type="domain" description="Neutral/alkaline non-lysosomal ceramidase N-terminal" evidence="7">
    <location>
        <begin position="28"/>
        <end position="500"/>
    </location>
</feature>
<dbReference type="EC" id="3.5.1.23" evidence="5"/>
<feature type="binding site" evidence="4">
    <location>
        <position position="471"/>
    </location>
    <ligand>
        <name>Zn(2+)</name>
        <dbReference type="ChEBI" id="CHEBI:29105"/>
    </ligand>
</feature>
<dbReference type="GO" id="GO:0005576">
    <property type="term" value="C:extracellular region"/>
    <property type="evidence" value="ECO:0007669"/>
    <property type="project" value="TreeGrafter"/>
</dbReference>
<dbReference type="GO" id="GO:0046872">
    <property type="term" value="F:metal ion binding"/>
    <property type="evidence" value="ECO:0007669"/>
    <property type="project" value="UniProtKB-KW"/>
</dbReference>
<accession>A0A7X1U4Q5</accession>
<evidence type="ECO:0000259" key="8">
    <source>
        <dbReference type="Pfam" id="PF17048"/>
    </source>
</evidence>
<evidence type="ECO:0000256" key="5">
    <source>
        <dbReference type="RuleBase" id="RU366019"/>
    </source>
</evidence>
<keyword evidence="5" id="KW-0746">Sphingolipid metabolism</keyword>
<feature type="signal peptide" evidence="6">
    <location>
        <begin position="1"/>
        <end position="23"/>
    </location>
</feature>
<feature type="domain" description="Neutral/alkaline non-lysosomal ceramidase C-terminal" evidence="8">
    <location>
        <begin position="502"/>
        <end position="665"/>
    </location>
</feature>
<feature type="chain" id="PRO_5030932665" description="Neutral ceramidase" evidence="6">
    <location>
        <begin position="24"/>
        <end position="668"/>
    </location>
</feature>
<dbReference type="Pfam" id="PF17048">
    <property type="entry name" value="Ceramidse_alk_C"/>
    <property type="match status" value="1"/>
</dbReference>
<dbReference type="GO" id="GO:0017040">
    <property type="term" value="F:N-acylsphingosine amidohydrolase activity"/>
    <property type="evidence" value="ECO:0007669"/>
    <property type="project" value="UniProtKB-UniRule"/>
</dbReference>
<dbReference type="InterPro" id="IPR031331">
    <property type="entry name" value="NEUT/ALK_ceramidase_C"/>
</dbReference>
<keyword evidence="2 5" id="KW-0378">Hydrolase</keyword>
<evidence type="ECO:0000256" key="3">
    <source>
        <dbReference type="PIRSR" id="PIRSR606823-1"/>
    </source>
</evidence>
<dbReference type="GO" id="GO:0046512">
    <property type="term" value="P:sphingosine biosynthetic process"/>
    <property type="evidence" value="ECO:0007669"/>
    <property type="project" value="TreeGrafter"/>
</dbReference>
<comment type="similarity">
    <text evidence="1 5">Belongs to the neutral ceramidase family.</text>
</comment>
<dbReference type="InterPro" id="IPR038445">
    <property type="entry name" value="NCDase_C_sf"/>
</dbReference>
<evidence type="ECO:0000256" key="1">
    <source>
        <dbReference type="ARBA" id="ARBA00009835"/>
    </source>
</evidence>
<comment type="caution">
    <text evidence="9">The sequence shown here is derived from an EMBL/GenBank/DDBJ whole genome shotgun (WGS) entry which is preliminary data.</text>
</comment>
<keyword evidence="4" id="KW-0862">Zinc</keyword>
<organism evidence="9 10">
    <name type="scientific">Pseudomonas piscis</name>
    <dbReference type="NCBI Taxonomy" id="2614538"/>
    <lineage>
        <taxon>Bacteria</taxon>
        <taxon>Pseudomonadati</taxon>
        <taxon>Pseudomonadota</taxon>
        <taxon>Gammaproteobacteria</taxon>
        <taxon>Pseudomonadales</taxon>
        <taxon>Pseudomonadaceae</taxon>
        <taxon>Pseudomonas</taxon>
    </lineage>
</organism>
<evidence type="ECO:0000259" key="7">
    <source>
        <dbReference type="Pfam" id="PF04734"/>
    </source>
</evidence>
<evidence type="ECO:0000256" key="6">
    <source>
        <dbReference type="SAM" id="SignalP"/>
    </source>
</evidence>
<dbReference type="PANTHER" id="PTHR12670">
    <property type="entry name" value="CERAMIDASE"/>
    <property type="match status" value="1"/>
</dbReference>
<keyword evidence="4" id="KW-0479">Metal-binding</keyword>
<keyword evidence="6" id="KW-0732">Signal</keyword>
<keyword evidence="9" id="KW-0969">Cilium</keyword>
<comment type="catalytic activity">
    <reaction evidence="5">
        <text>an N-acylsphing-4-enine + H2O = sphing-4-enine + a fatty acid</text>
        <dbReference type="Rhea" id="RHEA:20856"/>
        <dbReference type="ChEBI" id="CHEBI:15377"/>
        <dbReference type="ChEBI" id="CHEBI:28868"/>
        <dbReference type="ChEBI" id="CHEBI:52639"/>
        <dbReference type="ChEBI" id="CHEBI:57756"/>
        <dbReference type="EC" id="3.5.1.23"/>
    </reaction>
</comment>
<dbReference type="InterPro" id="IPR031329">
    <property type="entry name" value="NEUT/ALK_ceramidase_N"/>
</dbReference>
<protein>
    <recommendedName>
        <fullName evidence="5">Neutral ceramidase</fullName>
        <ecNumber evidence="5">3.5.1.23</ecNumber>
    </recommendedName>
</protein>
<dbReference type="RefSeq" id="WP_152897818.1">
    <property type="nucleotide sequence ID" value="NZ_WHUV01000002.1"/>
</dbReference>
<reference evidence="9 10" key="1">
    <citation type="submission" date="2019-10" db="EMBL/GenBank/DDBJ databases">
        <title>Pseudomonas dajingensis sp. nov., isolated from the profound head ulcers of farmed Murray cod (Maccullochella peelii peelii).</title>
        <authorList>
            <person name="Liu Y."/>
        </authorList>
    </citation>
    <scope>NUCLEOTIDE SEQUENCE [LARGE SCALE GENOMIC DNA]</scope>
    <source>
        <strain evidence="9 10">MC042</strain>
    </source>
</reference>
<dbReference type="AlphaFoldDB" id="A0A7X1U4Q5"/>
<keyword evidence="9" id="KW-0282">Flagellum</keyword>
<evidence type="ECO:0000256" key="2">
    <source>
        <dbReference type="ARBA" id="ARBA00022801"/>
    </source>
</evidence>
<evidence type="ECO:0000256" key="4">
    <source>
        <dbReference type="PIRSR" id="PIRSR606823-2"/>
    </source>
</evidence>
<keyword evidence="9" id="KW-0966">Cell projection</keyword>
<feature type="binding site" evidence="4">
    <location>
        <position position="227"/>
    </location>
    <ligand>
        <name>Zn(2+)</name>
        <dbReference type="ChEBI" id="CHEBI:29105"/>
    </ligand>
</feature>
<comment type="cofactor">
    <cofactor evidence="4">
        <name>Zn(2+)</name>
        <dbReference type="ChEBI" id="CHEBI:29105"/>
    </cofactor>
    <text evidence="4">Binds 1 zinc ion per subunit.</text>
</comment>
<keyword evidence="5" id="KW-0443">Lipid metabolism</keyword>
<feature type="binding site" evidence="4">
    <location>
        <position position="434"/>
    </location>
    <ligand>
        <name>Zn(2+)</name>
        <dbReference type="ChEBI" id="CHEBI:29105"/>
    </ligand>
</feature>
<evidence type="ECO:0000313" key="10">
    <source>
        <dbReference type="Proteomes" id="UP000486534"/>
    </source>
</evidence>
<name>A0A7X1U4Q5_9PSED</name>
<dbReference type="Proteomes" id="UP000486534">
    <property type="component" value="Unassembled WGS sequence"/>
</dbReference>
<dbReference type="GO" id="GO:0046514">
    <property type="term" value="P:ceramide catabolic process"/>
    <property type="evidence" value="ECO:0007669"/>
    <property type="project" value="InterPro"/>
</dbReference>
<dbReference type="PANTHER" id="PTHR12670:SF1">
    <property type="entry name" value="NEUTRAL CERAMIDASE"/>
    <property type="match status" value="1"/>
</dbReference>
<dbReference type="Pfam" id="PF04734">
    <property type="entry name" value="Ceramidase_alk"/>
    <property type="match status" value="1"/>
</dbReference>
<dbReference type="GO" id="GO:0042759">
    <property type="term" value="P:long-chain fatty acid biosynthetic process"/>
    <property type="evidence" value="ECO:0007669"/>
    <property type="project" value="TreeGrafter"/>
</dbReference>
<evidence type="ECO:0000313" key="9">
    <source>
        <dbReference type="EMBL" id="MQA54270.1"/>
    </source>
</evidence>
<feature type="binding site" evidence="4">
    <location>
        <position position="120"/>
    </location>
    <ligand>
        <name>Zn(2+)</name>
        <dbReference type="ChEBI" id="CHEBI:29105"/>
    </ligand>
</feature>
<dbReference type="GO" id="GO:0016020">
    <property type="term" value="C:membrane"/>
    <property type="evidence" value="ECO:0007669"/>
    <property type="project" value="GOC"/>
</dbReference>